<dbReference type="AlphaFoldDB" id="A0A1I7UMN9"/>
<accession>A0A1I7UMN9</accession>
<evidence type="ECO:0000313" key="1">
    <source>
        <dbReference type="Proteomes" id="UP000095282"/>
    </source>
</evidence>
<name>A0A1I7UMN9_9PELO</name>
<protein>
    <submittedName>
        <fullName evidence="2">Uncharacterized protein</fullName>
    </submittedName>
</protein>
<dbReference type="WBParaSite" id="Csp11.Scaffold630.g17504.t1">
    <property type="protein sequence ID" value="Csp11.Scaffold630.g17504.t1"/>
    <property type="gene ID" value="Csp11.Scaffold630.g17504"/>
</dbReference>
<organism evidence="1 2">
    <name type="scientific">Caenorhabditis tropicalis</name>
    <dbReference type="NCBI Taxonomy" id="1561998"/>
    <lineage>
        <taxon>Eukaryota</taxon>
        <taxon>Metazoa</taxon>
        <taxon>Ecdysozoa</taxon>
        <taxon>Nematoda</taxon>
        <taxon>Chromadorea</taxon>
        <taxon>Rhabditida</taxon>
        <taxon>Rhabditina</taxon>
        <taxon>Rhabditomorpha</taxon>
        <taxon>Rhabditoidea</taxon>
        <taxon>Rhabditidae</taxon>
        <taxon>Peloderinae</taxon>
        <taxon>Caenorhabditis</taxon>
    </lineage>
</organism>
<proteinExistence type="predicted"/>
<sequence>MIYGFNMPPQNEIITTEELMEGIESKPRGPKCRPDVLEYTDSMKRHFPHDHTEFYKEMDIERKTDGRLATVECLDLTFFFFVWPEEIIRNFRKN</sequence>
<keyword evidence="1" id="KW-1185">Reference proteome</keyword>
<dbReference type="Proteomes" id="UP000095282">
    <property type="component" value="Unplaced"/>
</dbReference>
<evidence type="ECO:0000313" key="2">
    <source>
        <dbReference type="WBParaSite" id="Csp11.Scaffold630.g17504.t1"/>
    </source>
</evidence>
<reference evidence="2" key="1">
    <citation type="submission" date="2016-11" db="UniProtKB">
        <authorList>
            <consortium name="WormBaseParasite"/>
        </authorList>
    </citation>
    <scope>IDENTIFICATION</scope>
</reference>